<proteinExistence type="predicted"/>
<dbReference type="Proteomes" id="UP000718012">
    <property type="component" value="Unassembled WGS sequence"/>
</dbReference>
<name>A0A921K3J1_9BACT</name>
<dbReference type="SUPFAM" id="SSF53795">
    <property type="entry name" value="PEP carboxykinase-like"/>
    <property type="match status" value="1"/>
</dbReference>
<accession>A0A921K3J1</accession>
<dbReference type="EMBL" id="DYXD01000215">
    <property type="protein sequence ID" value="HJF08440.1"/>
    <property type="molecule type" value="Genomic_DNA"/>
</dbReference>
<dbReference type="Gene3D" id="3.40.50.300">
    <property type="entry name" value="P-loop containing nucleotide triphosphate hydrolases"/>
    <property type="match status" value="1"/>
</dbReference>
<dbReference type="InterPro" id="IPR027417">
    <property type="entry name" value="P-loop_NTPase"/>
</dbReference>
<reference evidence="1" key="2">
    <citation type="submission" date="2021-09" db="EMBL/GenBank/DDBJ databases">
        <authorList>
            <person name="Gilroy R."/>
        </authorList>
    </citation>
    <scope>NUCLEOTIDE SEQUENCE</scope>
    <source>
        <strain evidence="1">CHK165-8395</strain>
    </source>
</reference>
<sequence>MKKIFCVADHLFAVNIQENVSLWPCLANYLPFEMEPTNDCLSSLIFALDVREQTDTCLSDDIHCVVEYDNDVVAIGIYSDAAGTQLVRIAANKYRLDEAGWLVWKQESREITLLLKSDSSTEHKVFVINNSLMLLYAMFTAGLNTLLMHASVVTYSEKAFVFLGKSGTGKSTHSRLWLEHIAGTSLLNDDNPVIRILDNHEIRVYGSPWSGKTPCYKNESAKLGAVVRLSQAPVNEIERLEGVAAYIAVLPSASGMKWDRKLTEGMHNTLAALAHDGAVFQLKCRPDREAAVLCNRIVTESL</sequence>
<evidence type="ECO:0008006" key="3">
    <source>
        <dbReference type="Google" id="ProtNLM"/>
    </source>
</evidence>
<comment type="caution">
    <text evidence="1">The sequence shown here is derived from an EMBL/GenBank/DDBJ whole genome shotgun (WGS) entry which is preliminary data.</text>
</comment>
<organism evidence="1 2">
    <name type="scientific">Phocaeicola coprocola</name>
    <dbReference type="NCBI Taxonomy" id="310298"/>
    <lineage>
        <taxon>Bacteria</taxon>
        <taxon>Pseudomonadati</taxon>
        <taxon>Bacteroidota</taxon>
        <taxon>Bacteroidia</taxon>
        <taxon>Bacteroidales</taxon>
        <taxon>Bacteroidaceae</taxon>
        <taxon>Phocaeicola</taxon>
    </lineage>
</organism>
<evidence type="ECO:0000313" key="2">
    <source>
        <dbReference type="Proteomes" id="UP000718012"/>
    </source>
</evidence>
<gene>
    <name evidence="1" type="ORF">K8U81_09675</name>
</gene>
<reference evidence="1" key="1">
    <citation type="journal article" date="2021" name="PeerJ">
        <title>Extensive microbial diversity within the chicken gut microbiome revealed by metagenomics and culture.</title>
        <authorList>
            <person name="Gilroy R."/>
            <person name="Ravi A."/>
            <person name="Getino M."/>
            <person name="Pursley I."/>
            <person name="Horton D.L."/>
            <person name="Alikhan N.F."/>
            <person name="Baker D."/>
            <person name="Gharbi K."/>
            <person name="Hall N."/>
            <person name="Watson M."/>
            <person name="Adriaenssens E.M."/>
            <person name="Foster-Nyarko E."/>
            <person name="Jarju S."/>
            <person name="Secka A."/>
            <person name="Antonio M."/>
            <person name="Oren A."/>
            <person name="Chaudhuri R.R."/>
            <person name="La Ragione R."/>
            <person name="Hildebrand F."/>
            <person name="Pallen M.J."/>
        </authorList>
    </citation>
    <scope>NUCLEOTIDE SEQUENCE</scope>
    <source>
        <strain evidence="1">CHK165-8395</strain>
    </source>
</reference>
<dbReference type="AlphaFoldDB" id="A0A921K3J1"/>
<evidence type="ECO:0000313" key="1">
    <source>
        <dbReference type="EMBL" id="HJF08440.1"/>
    </source>
</evidence>
<protein>
    <recommendedName>
        <fullName evidence="3">Phosphoenolpyruvate carboxykinase</fullName>
    </recommendedName>
</protein>